<name>A0AAV3QPW9_LITER</name>
<dbReference type="Gene3D" id="2.40.50.140">
    <property type="entry name" value="Nucleic acid-binding proteins"/>
    <property type="match status" value="1"/>
</dbReference>
<evidence type="ECO:0000313" key="2">
    <source>
        <dbReference type="Proteomes" id="UP001454036"/>
    </source>
</evidence>
<gene>
    <name evidence="1" type="ORF">LIER_20717</name>
</gene>
<evidence type="ECO:0008006" key="3">
    <source>
        <dbReference type="Google" id="ProtNLM"/>
    </source>
</evidence>
<dbReference type="InterPro" id="IPR039294">
    <property type="entry name" value="EIF1AD"/>
</dbReference>
<dbReference type="SUPFAM" id="SSF50249">
    <property type="entry name" value="Nucleic acid-binding proteins"/>
    <property type="match status" value="1"/>
</dbReference>
<accession>A0AAV3QPW9</accession>
<dbReference type="PANTHER" id="PTHR21641:SF0">
    <property type="entry name" value="RNA-BINDING PROTEIN EIF1AD-RELATED"/>
    <property type="match status" value="1"/>
</dbReference>
<organism evidence="1 2">
    <name type="scientific">Lithospermum erythrorhizon</name>
    <name type="common">Purple gromwell</name>
    <name type="synonym">Lithospermum officinale var. erythrorhizon</name>
    <dbReference type="NCBI Taxonomy" id="34254"/>
    <lineage>
        <taxon>Eukaryota</taxon>
        <taxon>Viridiplantae</taxon>
        <taxon>Streptophyta</taxon>
        <taxon>Embryophyta</taxon>
        <taxon>Tracheophyta</taxon>
        <taxon>Spermatophyta</taxon>
        <taxon>Magnoliopsida</taxon>
        <taxon>eudicotyledons</taxon>
        <taxon>Gunneridae</taxon>
        <taxon>Pentapetalae</taxon>
        <taxon>asterids</taxon>
        <taxon>lamiids</taxon>
        <taxon>Boraginales</taxon>
        <taxon>Boraginaceae</taxon>
        <taxon>Boraginoideae</taxon>
        <taxon>Lithospermeae</taxon>
        <taxon>Lithospermum</taxon>
    </lineage>
</organism>
<reference evidence="1 2" key="1">
    <citation type="submission" date="2024-01" db="EMBL/GenBank/DDBJ databases">
        <title>The complete chloroplast genome sequence of Lithospermum erythrorhizon: insights into the phylogenetic relationship among Boraginaceae species and the maternal lineages of purple gromwells.</title>
        <authorList>
            <person name="Okada T."/>
            <person name="Watanabe K."/>
        </authorList>
    </citation>
    <scope>NUCLEOTIDE SEQUENCE [LARGE SCALE GENOMIC DNA]</scope>
</reference>
<proteinExistence type="predicted"/>
<dbReference type="AlphaFoldDB" id="A0AAV3QPW9"/>
<sequence>MGRGRKNLKRAVEEGSLELENVIMKVMDSKGEKSLAIFPARFQKSMWMKRGNFVVVDESGREESVENG</sequence>
<dbReference type="GO" id="GO:0005634">
    <property type="term" value="C:nucleus"/>
    <property type="evidence" value="ECO:0007669"/>
    <property type="project" value="TreeGrafter"/>
</dbReference>
<evidence type="ECO:0000313" key="1">
    <source>
        <dbReference type="EMBL" id="GAA0165271.1"/>
    </source>
</evidence>
<dbReference type="Proteomes" id="UP001454036">
    <property type="component" value="Unassembled WGS sequence"/>
</dbReference>
<dbReference type="EMBL" id="BAABME010005320">
    <property type="protein sequence ID" value="GAA0165271.1"/>
    <property type="molecule type" value="Genomic_DNA"/>
</dbReference>
<comment type="caution">
    <text evidence="1">The sequence shown here is derived from an EMBL/GenBank/DDBJ whole genome shotgun (WGS) entry which is preliminary data.</text>
</comment>
<dbReference type="PANTHER" id="PTHR21641">
    <property type="entry name" value="TRANSLATION INITIATION FACTOR-RELATED"/>
    <property type="match status" value="1"/>
</dbReference>
<keyword evidence="2" id="KW-1185">Reference proteome</keyword>
<dbReference type="InterPro" id="IPR012340">
    <property type="entry name" value="NA-bd_OB-fold"/>
</dbReference>
<protein>
    <recommendedName>
        <fullName evidence="3">S1-like domain-containing protein</fullName>
    </recommendedName>
</protein>